<evidence type="ECO:0000259" key="3">
    <source>
        <dbReference type="Pfam" id="PF23726"/>
    </source>
</evidence>
<evidence type="ECO:0000313" key="5">
    <source>
        <dbReference type="Proteomes" id="UP000237438"/>
    </source>
</evidence>
<dbReference type="EMBL" id="PEDP01000576">
    <property type="protein sequence ID" value="POS85524.1"/>
    <property type="molecule type" value="Genomic_DNA"/>
</dbReference>
<organism evidence="4 5">
    <name type="scientific">Erysiphe pulchra</name>
    <dbReference type="NCBI Taxonomy" id="225359"/>
    <lineage>
        <taxon>Eukaryota</taxon>
        <taxon>Fungi</taxon>
        <taxon>Dikarya</taxon>
        <taxon>Ascomycota</taxon>
        <taxon>Pezizomycotina</taxon>
        <taxon>Leotiomycetes</taxon>
        <taxon>Erysiphales</taxon>
        <taxon>Erysiphaceae</taxon>
        <taxon>Erysiphe</taxon>
    </lineage>
</organism>
<dbReference type="InterPro" id="IPR015943">
    <property type="entry name" value="WD40/YVTN_repeat-like_dom_sf"/>
</dbReference>
<sequence length="1365" mass="154562">MASGSPSHVASGEVTRSSFTGGRHEKTIRSNRESLGNASKFGILTQTVIHSPLVNQILVARFRQSTVNDDVAFIGSDFVQIKELHQDGFLYDVIRKDGFGSRIRNAQVVGSLREFEKESEATFDDDESIHLDFTKQSPLHNRSKLPPQFLALQLYSGILIFIGILIDEQGKSKWISSQHKIAKSANNLQAGMHFVVDPSAQYLAIGCSEAILTILSLFNRRSLEKQYEIANQLQFVEKEYQVLTDGAILKMDFLHPDTTEQMKTYLLLIIAAKGKTRINLFYWKYDINPTKIYSNRLKRHLLHEQRKLPLLLIPLFVKASFILVYDSFLDVYEGSLQGNLTAKEYEVSFQPPLQFFHGQTVPLWVSWARPPRLPSHRISKDDIYLIREDGLISYVEVDVDAEGLISSDVKIAELASSCSAAVACLNYEGIDLKKTGGDLVIIGSDSSDSGTYIILPRQSAELCEPIINWYPAQDFVTTNPHQEYGLLGVENFQKIESRIPCPDQIFTCSGKGKSGVITEHRYGIEAKIGLSFKYNSTITQSWVFHEMASIDPNQSNGILFLLACGDSSAVLHLKNDGSEISELGDDFTKFDLRYNTINAAQRNNRIVQVTEKSIMISENHIKQVYNAHELLMVDLDHGIVEYGEIIHNAVIKDNFVLFTTSIQNVTYIQLLEFGELQSELGLKDSGLALLNARIRSLGKFTSHITCLTTCEINRLHYALLNEWDGECNTLIFLPFNNESRKIVKITGEAAQDFQMEAIISISTQNLNAKDLLIICGSRDGLLFTFQLQGCAFCMKLSRYDRIGATSVFITKDEYSIYGYFVICDCNLYGLIPKSLYNAHSRNDIESFIIYRFWITDAKNPGLIQPNVFSVASQPVFQSDIRNRDFLISTKSDLILASLCSKPEVIPRQIKLGGTPTRLLYSNSLEAIIVGVLIDGKSTLKFIDPSSGKDLSLAIDHHTKEPVEFVSGLGHLNERIFRLFEWTYIKDGRQWNFIVVSTSQGRVLIISIDAKVFNSQKLRKSLSLEQRKIKKRSKIAYYTRYKFRDSKPVYSVIGYPDGLLWCAGNKLFCDTISLIDKKFIRSAEYELPSPATNLIYEDGMIYALTMSHSLEILKIIKSNSGEVQIIRTHCDQVTRPALSHSIFKSGFENLVHLVSDKQGKVVGLMSTKNSIMDTLETLFEAQVPESIIKFRYGRCRPMWDPHWTLDKSKFQDSLSLFNDQNFEKQLGIAKCDILGLTITGSLYHFKVLNTASWKFLKFINDLAIKSPMICEFTYEKIIHVDPLQFENDPCILKQINGDILLHCIKENMIEEILGIDVANPKPNALSARLYKVLQELHDGSLLKDATLNFYIKQTYADLHYFLRPIF</sequence>
<gene>
    <name evidence="4" type="ORF">EPUL_001191</name>
</gene>
<dbReference type="InterPro" id="IPR050358">
    <property type="entry name" value="RSE1/DDB1/CFT1"/>
</dbReference>
<reference evidence="4 5" key="1">
    <citation type="submission" date="2017-10" db="EMBL/GenBank/DDBJ databases">
        <title>Development of genomic resources for the powdery mildew, Erysiphe pulchra.</title>
        <authorList>
            <person name="Wadl P.A."/>
            <person name="Mack B.M."/>
            <person name="Moore G."/>
            <person name="Beltz S.B."/>
        </authorList>
    </citation>
    <scope>NUCLEOTIDE SEQUENCE [LARGE SCALE GENOMIC DNA]</scope>
    <source>
        <strain evidence="4">Cflorida</strain>
    </source>
</reference>
<feature type="region of interest" description="Disordered" evidence="1">
    <location>
        <begin position="1"/>
        <end position="31"/>
    </location>
</feature>
<protein>
    <submittedName>
        <fullName evidence="4">Uncharacterized protein</fullName>
    </submittedName>
</protein>
<dbReference type="Pfam" id="PF23726">
    <property type="entry name" value="Beta-prop_RSE1_2nd"/>
    <property type="match status" value="1"/>
</dbReference>
<evidence type="ECO:0000313" key="4">
    <source>
        <dbReference type="EMBL" id="POS85524.1"/>
    </source>
</evidence>
<dbReference type="Pfam" id="PF10433">
    <property type="entry name" value="Beta-prop_RSE1_1st"/>
    <property type="match status" value="1"/>
</dbReference>
<dbReference type="Proteomes" id="UP000237438">
    <property type="component" value="Unassembled WGS sequence"/>
</dbReference>
<dbReference type="OrthoDB" id="20774at2759"/>
<feature type="domain" description="RSE1/DDB1/CPSF1 first beta-propeller" evidence="2">
    <location>
        <begin position="54"/>
        <end position="455"/>
    </location>
</feature>
<name>A0A2S4PU47_9PEZI</name>
<feature type="compositionally biased region" description="Polar residues" evidence="1">
    <location>
        <begin position="1"/>
        <end position="20"/>
    </location>
</feature>
<feature type="compositionally biased region" description="Basic and acidic residues" evidence="1">
    <location>
        <begin position="22"/>
        <end position="31"/>
    </location>
</feature>
<dbReference type="PANTHER" id="PTHR10644">
    <property type="entry name" value="DNA REPAIR/RNA PROCESSING CPSF FAMILY"/>
    <property type="match status" value="1"/>
</dbReference>
<evidence type="ECO:0000259" key="2">
    <source>
        <dbReference type="Pfam" id="PF10433"/>
    </source>
</evidence>
<keyword evidence="5" id="KW-1185">Reference proteome</keyword>
<evidence type="ECO:0000256" key="1">
    <source>
        <dbReference type="SAM" id="MobiDB-lite"/>
    </source>
</evidence>
<comment type="caution">
    <text evidence="4">The sequence shown here is derived from an EMBL/GenBank/DDBJ whole genome shotgun (WGS) entry which is preliminary data.</text>
</comment>
<dbReference type="STRING" id="225359.A0A2S4PU47"/>
<accession>A0A2S4PU47</accession>
<dbReference type="InterPro" id="IPR058543">
    <property type="entry name" value="Beta-prop_RSE1/DDB1/CPSF1_2nd"/>
</dbReference>
<feature type="domain" description="RSE1/DDB1/CPSF1 second beta-propeller" evidence="3">
    <location>
        <begin position="566"/>
        <end position="787"/>
    </location>
</feature>
<dbReference type="InterPro" id="IPR018846">
    <property type="entry name" value="Beta-prop_RSE1/DDB1/CPSF1_1st"/>
</dbReference>
<proteinExistence type="predicted"/>
<dbReference type="Gene3D" id="2.130.10.10">
    <property type="entry name" value="YVTN repeat-like/Quinoprotein amine dehydrogenase"/>
    <property type="match status" value="1"/>
</dbReference>